<feature type="binding site" evidence="3">
    <location>
        <position position="165"/>
    </location>
    <ligand>
        <name>Cu cation</name>
        <dbReference type="ChEBI" id="CHEBI:23378"/>
    </ligand>
</feature>
<keyword evidence="4" id="KW-1015">Disulfide bond</keyword>
<name>A0A1M5AFQ9_9GAMM</name>
<proteinExistence type="inferred from homology"/>
<protein>
    <submittedName>
        <fullName evidence="7">Protein SCO1/2</fullName>
    </submittedName>
</protein>
<dbReference type="Pfam" id="PF02630">
    <property type="entry name" value="SCO1-SenC"/>
    <property type="match status" value="1"/>
</dbReference>
<dbReference type="PANTHER" id="PTHR12151">
    <property type="entry name" value="ELECTRON TRANSPORT PROTIN SCO1/SENC FAMILY MEMBER"/>
    <property type="match status" value="1"/>
</dbReference>
<feature type="disulfide bond" description="Redox-active" evidence="4">
    <location>
        <begin position="74"/>
        <end position="78"/>
    </location>
</feature>
<evidence type="ECO:0000256" key="2">
    <source>
        <dbReference type="ARBA" id="ARBA00023008"/>
    </source>
</evidence>
<feature type="transmembrane region" description="Helical" evidence="5">
    <location>
        <begin position="12"/>
        <end position="30"/>
    </location>
</feature>
<dbReference type="InterPro" id="IPR003782">
    <property type="entry name" value="SCO1/SenC"/>
</dbReference>
<dbReference type="Gene3D" id="3.40.30.10">
    <property type="entry name" value="Glutaredoxin"/>
    <property type="match status" value="1"/>
</dbReference>
<gene>
    <name evidence="7" type="ORF">SAMN02745148_02241</name>
</gene>
<feature type="domain" description="Thioredoxin" evidence="6">
    <location>
        <begin position="36"/>
        <end position="200"/>
    </location>
</feature>
<evidence type="ECO:0000259" key="6">
    <source>
        <dbReference type="PROSITE" id="PS51352"/>
    </source>
</evidence>
<feature type="binding site" evidence="3">
    <location>
        <position position="74"/>
    </location>
    <ligand>
        <name>Cu cation</name>
        <dbReference type="ChEBI" id="CHEBI:23378"/>
    </ligand>
</feature>
<dbReference type="PROSITE" id="PS51352">
    <property type="entry name" value="THIOREDOXIN_2"/>
    <property type="match status" value="1"/>
</dbReference>
<dbReference type="Proteomes" id="UP000184346">
    <property type="component" value="Unassembled WGS sequence"/>
</dbReference>
<dbReference type="OrthoDB" id="9790194at2"/>
<evidence type="ECO:0000313" key="7">
    <source>
        <dbReference type="EMBL" id="SHF28954.1"/>
    </source>
</evidence>
<evidence type="ECO:0000256" key="5">
    <source>
        <dbReference type="SAM" id="Phobius"/>
    </source>
</evidence>
<dbReference type="InterPro" id="IPR013766">
    <property type="entry name" value="Thioredoxin_domain"/>
</dbReference>
<dbReference type="CDD" id="cd02968">
    <property type="entry name" value="SCO"/>
    <property type="match status" value="1"/>
</dbReference>
<accession>A0A1M5AFQ9</accession>
<dbReference type="GO" id="GO:0046872">
    <property type="term" value="F:metal ion binding"/>
    <property type="evidence" value="ECO:0007669"/>
    <property type="project" value="UniProtKB-KW"/>
</dbReference>
<evidence type="ECO:0000256" key="1">
    <source>
        <dbReference type="ARBA" id="ARBA00010996"/>
    </source>
</evidence>
<reference evidence="7 8" key="1">
    <citation type="submission" date="2016-11" db="EMBL/GenBank/DDBJ databases">
        <authorList>
            <person name="Jaros S."/>
            <person name="Januszkiewicz K."/>
            <person name="Wedrychowicz H."/>
        </authorList>
    </citation>
    <scope>NUCLEOTIDE SEQUENCE [LARGE SCALE GENOMIC DNA]</scope>
    <source>
        <strain evidence="7 8">DSM 19980</strain>
    </source>
</reference>
<dbReference type="STRING" id="1121942.SAMN02745148_02241"/>
<organism evidence="7 8">
    <name type="scientific">Modicisalibacter ilicicola DSM 19980</name>
    <dbReference type="NCBI Taxonomy" id="1121942"/>
    <lineage>
        <taxon>Bacteria</taxon>
        <taxon>Pseudomonadati</taxon>
        <taxon>Pseudomonadota</taxon>
        <taxon>Gammaproteobacteria</taxon>
        <taxon>Oceanospirillales</taxon>
        <taxon>Halomonadaceae</taxon>
        <taxon>Modicisalibacter</taxon>
    </lineage>
</organism>
<evidence type="ECO:0000256" key="3">
    <source>
        <dbReference type="PIRSR" id="PIRSR603782-1"/>
    </source>
</evidence>
<dbReference type="PANTHER" id="PTHR12151:SF25">
    <property type="entry name" value="LINALOOL DEHYDRATASE_ISOMERASE DOMAIN-CONTAINING PROTEIN"/>
    <property type="match status" value="1"/>
</dbReference>
<sequence length="202" mass="22111">MSHFSHVQRWVMALGAVALVIALVLTWVMLQRPGDGYEAPPGGPVTLPSTQGEFSLGDLGDDQVAVLFFGYTHCPDVCPLSMAVVRQTLARLDEQARQRVVPVLISVDPERDDLARLKEYVGYFGPRFIGATGSQAQLEEIAERYGVFWRKVDTDDSAMGYTVDHSASLFIVDNQGKILKQVVYSPVPQALTSALEQVLSAS</sequence>
<keyword evidence="5" id="KW-0472">Membrane</keyword>
<feature type="binding site" evidence="3">
    <location>
        <position position="78"/>
    </location>
    <ligand>
        <name>Cu cation</name>
        <dbReference type="ChEBI" id="CHEBI:23378"/>
    </ligand>
</feature>
<evidence type="ECO:0000256" key="4">
    <source>
        <dbReference type="PIRSR" id="PIRSR603782-2"/>
    </source>
</evidence>
<keyword evidence="5" id="KW-1133">Transmembrane helix</keyword>
<dbReference type="InterPro" id="IPR036249">
    <property type="entry name" value="Thioredoxin-like_sf"/>
</dbReference>
<evidence type="ECO:0000313" key="8">
    <source>
        <dbReference type="Proteomes" id="UP000184346"/>
    </source>
</evidence>
<keyword evidence="2 3" id="KW-0186">Copper</keyword>
<dbReference type="AlphaFoldDB" id="A0A1M5AFQ9"/>
<comment type="similarity">
    <text evidence="1">Belongs to the SCO1/2 family.</text>
</comment>
<keyword evidence="5" id="KW-0812">Transmembrane</keyword>
<keyword evidence="8" id="KW-1185">Reference proteome</keyword>
<dbReference type="SUPFAM" id="SSF52833">
    <property type="entry name" value="Thioredoxin-like"/>
    <property type="match status" value="1"/>
</dbReference>
<dbReference type="EMBL" id="FQUJ01000009">
    <property type="protein sequence ID" value="SHF28954.1"/>
    <property type="molecule type" value="Genomic_DNA"/>
</dbReference>
<dbReference type="RefSeq" id="WP_072822827.1">
    <property type="nucleotide sequence ID" value="NZ_FQUJ01000009.1"/>
</dbReference>
<keyword evidence="3" id="KW-0479">Metal-binding</keyword>